<proteinExistence type="predicted"/>
<dbReference type="Proteomes" id="UP001528823">
    <property type="component" value="Unassembled WGS sequence"/>
</dbReference>
<sequence length="206" mass="23457">MSLQVIKNNEHVKIIASQQIADKIKSELDNKIEQARTQAQQLIAEAQEQTQHLKQQAYYDAYAHAYEHVVNEMLTNKLVKQSLITSAIPFFDDLIKQLHQKMIGTLEVSARINKVLHDELTNLLRANEVAIIIHPDILAEAKANLQCSENPLCKVLFFKTDINLKLNEFVIQTKDMTIVADNTSQTQLLNQVLDRAKQKLSKEVST</sequence>
<organism evidence="2 3">
    <name type="scientific">Spartinivicinus poritis</name>
    <dbReference type="NCBI Taxonomy" id="2994640"/>
    <lineage>
        <taxon>Bacteria</taxon>
        <taxon>Pseudomonadati</taxon>
        <taxon>Pseudomonadota</taxon>
        <taxon>Gammaproteobacteria</taxon>
        <taxon>Oceanospirillales</taxon>
        <taxon>Zooshikellaceae</taxon>
        <taxon>Spartinivicinus</taxon>
    </lineage>
</organism>
<comment type="caution">
    <text evidence="2">The sequence shown here is derived from an EMBL/GenBank/DDBJ whole genome shotgun (WGS) entry which is preliminary data.</text>
</comment>
<reference evidence="2 3" key="1">
    <citation type="submission" date="2022-11" db="EMBL/GenBank/DDBJ databases">
        <title>Spartinivicinus poritis sp. nov., isolated from scleractinian coral Porites lutea.</title>
        <authorList>
            <person name="Zhang G."/>
            <person name="Cai L."/>
            <person name="Wei Q."/>
        </authorList>
    </citation>
    <scope>NUCLEOTIDE SEQUENCE [LARGE SCALE GENOMIC DNA]</scope>
    <source>
        <strain evidence="2 3">A2-2</strain>
    </source>
</reference>
<dbReference type="EMBL" id="JAPMOU010000003">
    <property type="protein sequence ID" value="MDE1460946.1"/>
    <property type="molecule type" value="Genomic_DNA"/>
</dbReference>
<gene>
    <name evidence="2" type="ORF">ORQ98_03075</name>
</gene>
<keyword evidence="1" id="KW-0175">Coiled coil</keyword>
<dbReference type="RefSeq" id="WP_274687317.1">
    <property type="nucleotide sequence ID" value="NZ_JAPMOU010000003.1"/>
</dbReference>
<dbReference type="Pfam" id="PF06188">
    <property type="entry name" value="HrpE"/>
    <property type="match status" value="1"/>
</dbReference>
<name>A0ABT5U3L9_9GAMM</name>
<evidence type="ECO:0000313" key="3">
    <source>
        <dbReference type="Proteomes" id="UP001528823"/>
    </source>
</evidence>
<dbReference type="InterPro" id="IPR009335">
    <property type="entry name" value="T3SS_HrpE/ATPase_suE"/>
</dbReference>
<evidence type="ECO:0000313" key="2">
    <source>
        <dbReference type="EMBL" id="MDE1460946.1"/>
    </source>
</evidence>
<feature type="coiled-coil region" evidence="1">
    <location>
        <begin position="25"/>
        <end position="56"/>
    </location>
</feature>
<evidence type="ECO:0000256" key="1">
    <source>
        <dbReference type="SAM" id="Coils"/>
    </source>
</evidence>
<keyword evidence="3" id="KW-1185">Reference proteome</keyword>
<protein>
    <submittedName>
        <fullName evidence="2">Uncharacterized protein</fullName>
    </submittedName>
</protein>
<accession>A0ABT5U3L9</accession>